<evidence type="ECO:0000313" key="1">
    <source>
        <dbReference type="EMBL" id="GEM48661.1"/>
    </source>
</evidence>
<proteinExistence type="predicted"/>
<organism evidence="1 2">
    <name type="scientific">Deinococcus cellulosilyticus (strain DSM 18568 / NBRC 106333 / KACC 11606 / 5516J-15)</name>
    <dbReference type="NCBI Taxonomy" id="1223518"/>
    <lineage>
        <taxon>Bacteria</taxon>
        <taxon>Thermotogati</taxon>
        <taxon>Deinococcota</taxon>
        <taxon>Deinococci</taxon>
        <taxon>Deinococcales</taxon>
        <taxon>Deinococcaceae</taxon>
        <taxon>Deinococcus</taxon>
    </lineage>
</organism>
<protein>
    <submittedName>
        <fullName evidence="1">Uncharacterized protein</fullName>
    </submittedName>
</protein>
<name>A0A511N8A3_DEIC1</name>
<keyword evidence="2" id="KW-1185">Reference proteome</keyword>
<dbReference type="AlphaFoldDB" id="A0A511N8A3"/>
<comment type="caution">
    <text evidence="1">The sequence shown here is derived from an EMBL/GenBank/DDBJ whole genome shotgun (WGS) entry which is preliminary data.</text>
</comment>
<evidence type="ECO:0000313" key="2">
    <source>
        <dbReference type="Proteomes" id="UP000321306"/>
    </source>
</evidence>
<sequence length="147" mass="16775">MIGVTLASIMNTHVLEEDGLQAFLQNKALRNATPPRMGAAEVLSWLDRRKLLTCLLAPRHPGILDWLDLNGFPTLHIPEMQNPSDLSRISRTQVWVVHHTDDLQNLHGIHLHVESPAHHINVSSWAHLLRFLGALPLDYRQKREKPF</sequence>
<accession>A0A511N8A3</accession>
<reference evidence="1 2" key="1">
    <citation type="submission" date="2019-07" db="EMBL/GenBank/DDBJ databases">
        <title>Whole genome shotgun sequence of Deinococcus cellulosilyticus NBRC 106333.</title>
        <authorList>
            <person name="Hosoyama A."/>
            <person name="Uohara A."/>
            <person name="Ohji S."/>
            <person name="Ichikawa N."/>
        </authorList>
    </citation>
    <scope>NUCLEOTIDE SEQUENCE [LARGE SCALE GENOMIC DNA]</scope>
    <source>
        <strain evidence="1 2">NBRC 106333</strain>
    </source>
</reference>
<dbReference type="EMBL" id="BJXB01000023">
    <property type="protein sequence ID" value="GEM48661.1"/>
    <property type="molecule type" value="Genomic_DNA"/>
</dbReference>
<dbReference type="Proteomes" id="UP000321306">
    <property type="component" value="Unassembled WGS sequence"/>
</dbReference>
<dbReference type="RefSeq" id="WP_146887923.1">
    <property type="nucleotide sequence ID" value="NZ_BJXB01000023.1"/>
</dbReference>
<gene>
    <name evidence="1" type="ORF">DC3_42960</name>
</gene>